<feature type="non-terminal residue" evidence="2">
    <location>
        <position position="1"/>
    </location>
</feature>
<dbReference type="PANTHER" id="PTHR46889:SF4">
    <property type="entry name" value="TRANSPOSASE INSO FOR INSERTION SEQUENCE ELEMENT IS911B-RELATED"/>
    <property type="match status" value="1"/>
</dbReference>
<dbReference type="GO" id="GO:0015074">
    <property type="term" value="P:DNA integration"/>
    <property type="evidence" value="ECO:0007669"/>
    <property type="project" value="InterPro"/>
</dbReference>
<dbReference type="AlphaFoldDB" id="A0A1G7DZ42"/>
<dbReference type="PANTHER" id="PTHR46889">
    <property type="entry name" value="TRANSPOSASE INSF FOR INSERTION SEQUENCE IS3B-RELATED"/>
    <property type="match status" value="1"/>
</dbReference>
<name>A0A1G7DZ42_9PROT</name>
<dbReference type="RefSeq" id="WP_143018353.1">
    <property type="nucleotide sequence ID" value="NZ_FMZX01000056.1"/>
</dbReference>
<dbReference type="GO" id="GO:0003676">
    <property type="term" value="F:nucleic acid binding"/>
    <property type="evidence" value="ECO:0007669"/>
    <property type="project" value="InterPro"/>
</dbReference>
<reference evidence="2 3" key="1">
    <citation type="submission" date="2016-10" db="EMBL/GenBank/DDBJ databases">
        <authorList>
            <person name="de Groot N.N."/>
        </authorList>
    </citation>
    <scope>NUCLEOTIDE SEQUENCE [LARGE SCALE GENOMIC DNA]</scope>
    <source>
        <strain evidence="2 3">CPCC 100156</strain>
    </source>
</reference>
<evidence type="ECO:0000259" key="1">
    <source>
        <dbReference type="PROSITE" id="PS50994"/>
    </source>
</evidence>
<accession>A0A1G7DZ42</accession>
<dbReference type="PROSITE" id="PS50994">
    <property type="entry name" value="INTEGRASE"/>
    <property type="match status" value="1"/>
</dbReference>
<dbReference type="EMBL" id="FMZX01000056">
    <property type="protein sequence ID" value="SDE56739.1"/>
    <property type="molecule type" value="Genomic_DNA"/>
</dbReference>
<dbReference type="Gene3D" id="3.30.420.10">
    <property type="entry name" value="Ribonuclease H-like superfamily/Ribonuclease H"/>
    <property type="match status" value="1"/>
</dbReference>
<dbReference type="InterPro" id="IPR036397">
    <property type="entry name" value="RNaseH_sf"/>
</dbReference>
<keyword evidence="3" id="KW-1185">Reference proteome</keyword>
<feature type="domain" description="Integrase catalytic" evidence="1">
    <location>
        <begin position="1"/>
        <end position="84"/>
    </location>
</feature>
<organism evidence="2 3">
    <name type="scientific">Belnapia rosea</name>
    <dbReference type="NCBI Taxonomy" id="938405"/>
    <lineage>
        <taxon>Bacteria</taxon>
        <taxon>Pseudomonadati</taxon>
        <taxon>Pseudomonadota</taxon>
        <taxon>Alphaproteobacteria</taxon>
        <taxon>Acetobacterales</taxon>
        <taxon>Roseomonadaceae</taxon>
        <taxon>Belnapia</taxon>
    </lineage>
</organism>
<dbReference type="Pfam" id="PF13683">
    <property type="entry name" value="rve_3"/>
    <property type="match status" value="1"/>
</dbReference>
<evidence type="ECO:0000313" key="3">
    <source>
        <dbReference type="Proteomes" id="UP000198925"/>
    </source>
</evidence>
<dbReference type="InterPro" id="IPR012337">
    <property type="entry name" value="RNaseH-like_sf"/>
</dbReference>
<gene>
    <name evidence="2" type="ORF">SAMN04487779_105613</name>
</gene>
<protein>
    <submittedName>
        <fullName evidence="2">Integrase core domain-containing protein</fullName>
    </submittedName>
</protein>
<dbReference type="InterPro" id="IPR001584">
    <property type="entry name" value="Integrase_cat-core"/>
</dbReference>
<dbReference type="InterPro" id="IPR050900">
    <property type="entry name" value="Transposase_IS3/IS150/IS904"/>
</dbReference>
<dbReference type="SUPFAM" id="SSF53098">
    <property type="entry name" value="Ribonuclease H-like"/>
    <property type="match status" value="1"/>
</dbReference>
<evidence type="ECO:0000313" key="2">
    <source>
        <dbReference type="EMBL" id="SDE56739.1"/>
    </source>
</evidence>
<proteinExistence type="predicted"/>
<sequence length="87" mass="9823">PRFTGLLQQAGVRISMDGRGRWMDNVFIERLWRSLKYECVYLHAFETGSELRAGLSKWIGYYNAGRPHSALAGQTPDEAHAVTRLAA</sequence>
<dbReference type="Proteomes" id="UP000198925">
    <property type="component" value="Unassembled WGS sequence"/>
</dbReference>